<dbReference type="GO" id="GO:0051015">
    <property type="term" value="F:actin filament binding"/>
    <property type="evidence" value="ECO:0007669"/>
    <property type="project" value="TreeGrafter"/>
</dbReference>
<dbReference type="InterPro" id="IPR015048">
    <property type="entry name" value="DUF1899"/>
</dbReference>
<dbReference type="OrthoDB" id="1850764at2759"/>
<dbReference type="SUPFAM" id="SSF50978">
    <property type="entry name" value="WD40 repeat-like"/>
    <property type="match status" value="1"/>
</dbReference>
<dbReference type="InterPro" id="IPR036322">
    <property type="entry name" value="WD40_repeat_dom_sf"/>
</dbReference>
<reference evidence="13" key="2">
    <citation type="journal article" date="2010" name="Genome Res.">
        <title>Population genomic sequencing of Coccidioides fungi reveals recent hybridization and transposon control.</title>
        <authorList>
            <person name="Neafsey D.E."/>
            <person name="Barker B.M."/>
            <person name="Sharpton T.J."/>
            <person name="Stajich J.E."/>
            <person name="Park D.J."/>
            <person name="Whiston E."/>
            <person name="Hung C.-Y."/>
            <person name="McMahan C."/>
            <person name="White J."/>
            <person name="Sykes S."/>
            <person name="Heiman D."/>
            <person name="Young S."/>
            <person name="Zeng Q."/>
            <person name="Abouelleil A."/>
            <person name="Aftuck L."/>
            <person name="Bessette D."/>
            <person name="Brown A."/>
            <person name="FitzGerald M."/>
            <person name="Lui A."/>
            <person name="Macdonald J.P."/>
            <person name="Priest M."/>
            <person name="Orbach M.J."/>
            <person name="Galgiani J.N."/>
            <person name="Kirkland T.N."/>
            <person name="Cole G.T."/>
            <person name="Birren B.W."/>
            <person name="Henn M.R."/>
            <person name="Taylor J.W."/>
            <person name="Rounsley S.D."/>
        </authorList>
    </citation>
    <scope>GENOME REANNOTATION</scope>
    <source>
        <strain evidence="13">RS</strain>
    </source>
</reference>
<feature type="domain" description="DUF1899" evidence="11">
    <location>
        <begin position="4"/>
        <end position="68"/>
    </location>
</feature>
<keyword evidence="6" id="KW-0009">Actin-binding</keyword>
<dbReference type="InParanoid" id="A0A0D8JV62"/>
<evidence type="ECO:0000256" key="3">
    <source>
        <dbReference type="ARBA" id="ARBA00022574"/>
    </source>
</evidence>
<feature type="repeat" description="WD" evidence="8">
    <location>
        <begin position="77"/>
        <end position="119"/>
    </location>
</feature>
<dbReference type="RefSeq" id="XP_004446239.1">
    <property type="nucleotide sequence ID" value="XM_004446182.1"/>
</dbReference>
<dbReference type="PROSITE" id="PS50294">
    <property type="entry name" value="WD_REPEATS_REGION"/>
    <property type="match status" value="3"/>
</dbReference>
<dbReference type="Proteomes" id="UP000001261">
    <property type="component" value="Unassembled WGS sequence"/>
</dbReference>
<dbReference type="PRINTS" id="PR00320">
    <property type="entry name" value="GPROTEINBRPT"/>
</dbReference>
<gene>
    <name evidence="12" type="ORF">CIMG_05499</name>
</gene>
<dbReference type="InterPro" id="IPR019775">
    <property type="entry name" value="WD40_repeat_CS"/>
</dbReference>
<dbReference type="SMART" id="SM01167">
    <property type="entry name" value="DUF1900"/>
    <property type="match status" value="1"/>
</dbReference>
<dbReference type="InterPro" id="IPR015505">
    <property type="entry name" value="Coronin"/>
</dbReference>
<evidence type="ECO:0000256" key="4">
    <source>
        <dbReference type="ARBA" id="ARBA00022737"/>
    </source>
</evidence>
<dbReference type="PANTHER" id="PTHR10856">
    <property type="entry name" value="CORONIN"/>
    <property type="match status" value="1"/>
</dbReference>
<evidence type="ECO:0000313" key="13">
    <source>
        <dbReference type="Proteomes" id="UP000001261"/>
    </source>
</evidence>
<dbReference type="PROSITE" id="PS50082">
    <property type="entry name" value="WD_REPEATS_2"/>
    <property type="match status" value="3"/>
</dbReference>
<dbReference type="FunFam" id="2.130.10.10:FF:000197">
    <property type="entry name" value="Coronin"/>
    <property type="match status" value="1"/>
</dbReference>
<dbReference type="GO" id="GO:0007015">
    <property type="term" value="P:actin filament organization"/>
    <property type="evidence" value="ECO:0007669"/>
    <property type="project" value="TreeGrafter"/>
</dbReference>
<feature type="region of interest" description="Disordered" evidence="10">
    <location>
        <begin position="407"/>
        <end position="542"/>
    </location>
</feature>
<dbReference type="KEGG" id="cim:CIMG_05499"/>
<dbReference type="InterPro" id="IPR020472">
    <property type="entry name" value="WD40_PAC1"/>
</dbReference>
<reference evidence="13" key="1">
    <citation type="journal article" date="2009" name="Genome Res.">
        <title>Comparative genomic analyses of the human fungal pathogens Coccidioides and their relatives.</title>
        <authorList>
            <person name="Sharpton T.J."/>
            <person name="Stajich J.E."/>
            <person name="Rounsley S.D."/>
            <person name="Gardner M.J."/>
            <person name="Wortman J.R."/>
            <person name="Jordar V.S."/>
            <person name="Maiti R."/>
            <person name="Kodira C.D."/>
            <person name="Neafsey D.E."/>
            <person name="Zeng Q."/>
            <person name="Hung C.-Y."/>
            <person name="McMahan C."/>
            <person name="Muszewska A."/>
            <person name="Grynberg M."/>
            <person name="Mandel M.A."/>
            <person name="Kellner E.M."/>
            <person name="Barker B.M."/>
            <person name="Galgiani J.N."/>
            <person name="Orbach M.J."/>
            <person name="Kirkland T.N."/>
            <person name="Cole G.T."/>
            <person name="Henn M.R."/>
            <person name="Birren B.W."/>
            <person name="Taylor J.W."/>
        </authorList>
    </citation>
    <scope>NUCLEOTIDE SEQUENCE [LARGE SCALE GENOMIC DNA]</scope>
    <source>
        <strain evidence="13">RS</strain>
    </source>
</reference>
<evidence type="ECO:0000256" key="7">
    <source>
        <dbReference type="ARBA" id="ARBA00062568"/>
    </source>
</evidence>
<feature type="repeat" description="WD" evidence="8">
    <location>
        <begin position="133"/>
        <end position="175"/>
    </location>
</feature>
<comment type="subunit">
    <text evidence="7">Binds to F-actin.</text>
</comment>
<organism evidence="12 13">
    <name type="scientific">Coccidioides immitis (strain RS)</name>
    <name type="common">Valley fever fungus</name>
    <dbReference type="NCBI Taxonomy" id="246410"/>
    <lineage>
        <taxon>Eukaryota</taxon>
        <taxon>Fungi</taxon>
        <taxon>Dikarya</taxon>
        <taxon>Ascomycota</taxon>
        <taxon>Pezizomycotina</taxon>
        <taxon>Eurotiomycetes</taxon>
        <taxon>Eurotiomycetidae</taxon>
        <taxon>Onygenales</taxon>
        <taxon>Onygenaceae</taxon>
        <taxon>Coccidioides</taxon>
    </lineage>
</organism>
<feature type="compositionally biased region" description="Low complexity" evidence="10">
    <location>
        <begin position="493"/>
        <end position="510"/>
    </location>
</feature>
<evidence type="ECO:0000256" key="5">
    <source>
        <dbReference type="ARBA" id="ARBA00023054"/>
    </source>
</evidence>
<protein>
    <recommendedName>
        <fullName evidence="9">Coronin</fullName>
    </recommendedName>
</protein>
<feature type="repeat" description="WD" evidence="8">
    <location>
        <begin position="182"/>
        <end position="216"/>
    </location>
</feature>
<dbReference type="SMART" id="SM01166">
    <property type="entry name" value="DUF1899"/>
    <property type="match status" value="1"/>
</dbReference>
<evidence type="ECO:0000256" key="6">
    <source>
        <dbReference type="ARBA" id="ARBA00023203"/>
    </source>
</evidence>
<keyword evidence="5" id="KW-0175">Coiled coil</keyword>
<keyword evidence="13" id="KW-1185">Reference proteome</keyword>
<accession>A0A0D8JV62</accession>
<dbReference type="SMART" id="SM00320">
    <property type="entry name" value="WD40"/>
    <property type="match status" value="4"/>
</dbReference>
<dbReference type="GeneID" id="4564559"/>
<keyword evidence="3 8" id="KW-0853">WD repeat</keyword>
<evidence type="ECO:0000313" key="12">
    <source>
        <dbReference type="EMBL" id="KJF61182.1"/>
    </source>
</evidence>
<evidence type="ECO:0000256" key="8">
    <source>
        <dbReference type="PROSITE-ProRule" id="PRU00221"/>
    </source>
</evidence>
<dbReference type="PANTHER" id="PTHR10856:SF0">
    <property type="entry name" value="CORONIN"/>
    <property type="match status" value="1"/>
</dbReference>
<keyword evidence="4 9" id="KW-0677">Repeat</keyword>
<dbReference type="Pfam" id="PF00400">
    <property type="entry name" value="WD40"/>
    <property type="match status" value="3"/>
</dbReference>
<evidence type="ECO:0000259" key="11">
    <source>
        <dbReference type="SMART" id="SM01166"/>
    </source>
</evidence>
<name>A0A0D8JV62_COCIM</name>
<dbReference type="InterPro" id="IPR015943">
    <property type="entry name" value="WD40/YVTN_repeat-like_dom_sf"/>
</dbReference>
<dbReference type="Pfam" id="PF16300">
    <property type="entry name" value="WD40_4"/>
    <property type="match status" value="1"/>
</dbReference>
<dbReference type="PROSITE" id="PS00678">
    <property type="entry name" value="WD_REPEATS_1"/>
    <property type="match status" value="2"/>
</dbReference>
<dbReference type="InterPro" id="IPR001680">
    <property type="entry name" value="WD40_rpt"/>
</dbReference>
<dbReference type="STRING" id="246410.A0A0D8JV62"/>
<dbReference type="Pfam" id="PF08953">
    <property type="entry name" value="DUF1899"/>
    <property type="match status" value="1"/>
</dbReference>
<keyword evidence="2" id="KW-0597">Phosphoprotein</keyword>
<proteinExistence type="inferred from homology"/>
<dbReference type="FunCoup" id="A0A0D8JV62">
    <property type="interactions" value="326"/>
</dbReference>
<feature type="compositionally biased region" description="Low complexity" evidence="10">
    <location>
        <begin position="413"/>
        <end position="427"/>
    </location>
</feature>
<evidence type="ECO:0000256" key="1">
    <source>
        <dbReference type="ARBA" id="ARBA00009482"/>
    </source>
</evidence>
<dbReference type="VEuPathDB" id="FungiDB:CIMG_05499"/>
<feature type="compositionally biased region" description="Acidic residues" evidence="10">
    <location>
        <begin position="473"/>
        <end position="486"/>
    </location>
</feature>
<feature type="compositionally biased region" description="Basic and acidic residues" evidence="10">
    <location>
        <begin position="428"/>
        <end position="444"/>
    </location>
</feature>
<dbReference type="GO" id="GO:0030479">
    <property type="term" value="C:actin cortical patch"/>
    <property type="evidence" value="ECO:0007669"/>
    <property type="project" value="UniProtKB-ARBA"/>
</dbReference>
<comment type="similarity">
    <text evidence="1 9">Belongs to the WD repeat coronin family.</text>
</comment>
<evidence type="ECO:0000256" key="2">
    <source>
        <dbReference type="ARBA" id="ARBA00022553"/>
    </source>
</evidence>
<dbReference type="EMBL" id="GG704914">
    <property type="protein sequence ID" value="KJF61182.1"/>
    <property type="molecule type" value="Genomic_DNA"/>
</dbReference>
<evidence type="ECO:0000256" key="9">
    <source>
        <dbReference type="RuleBase" id="RU280818"/>
    </source>
</evidence>
<sequence length="599" mass="65670">MAGRFVRSSKYRHVFGRSTRKEQCYDNLRISTNAWDTNLVKVNPQYLSVNWETGGGGAFAVVPINETGKLPERFPLFRGHTAVVLDTDWNPFNDSLIASSSEDGKVFLWRVPEGFTLHTDADQVNDIAPVGKLSGHPRKVGHVLFNPAAENVLASAAGDFTIKIWDIEAGSSKLTLKLGDVVQSLSWSANGSLLVTTSRDKKLRIWDVRQEKPIHETQGHSGAKNSRAVWMGEHDRIATTGFSKMSDRQMALWDVRAPREPINGFRVLDSISGVCVPYWDDGTQCLYLAGKGDGNIRYFEYENDKFEYLSEYKSSDPQRGIGFMPKRGVNMHENEVVRVFKTVNDTYIEPVSFIVPRRAEVFQDDIYPPTTGLKPAVSSGEWFEGKEGVPPKIDMASLYEGEGLKELPSDVVPAPKKAAATHSAPAEPAKEPARKPQEEPEVKTARPAATVAPGNTMKEQGASMAAMVSKFADEEEKADEGDDSSSFEEVSKPPAISVASAEPESVVSPPGLWKARKPEAPKPAPSIVKPTENVPNLPVVTPGVSTPTLDDFSTAPQSLLKEMEQIKAMITEQTKTMAAQAKQMAVLTNEIDSLKAKLG</sequence>
<dbReference type="Gene3D" id="2.130.10.10">
    <property type="entry name" value="YVTN repeat-like/Quinoprotein amine dehydrogenase"/>
    <property type="match status" value="1"/>
</dbReference>
<evidence type="ECO:0000256" key="10">
    <source>
        <dbReference type="SAM" id="MobiDB-lite"/>
    </source>
</evidence>
<dbReference type="AlphaFoldDB" id="A0A0D8JV62"/>